<evidence type="ECO:0000313" key="3">
    <source>
        <dbReference type="Proteomes" id="UP000095342"/>
    </source>
</evidence>
<dbReference type="KEGG" id="aaeo:BJI67_14500"/>
<dbReference type="InterPro" id="IPR025218">
    <property type="entry name" value="DUF4426"/>
</dbReference>
<evidence type="ECO:0000259" key="1">
    <source>
        <dbReference type="Pfam" id="PF14467"/>
    </source>
</evidence>
<protein>
    <recommendedName>
        <fullName evidence="1">DUF4426 domain-containing protein</fullName>
    </recommendedName>
</protein>
<reference evidence="2 3" key="1">
    <citation type="submission" date="2016-09" db="EMBL/GenBank/DDBJ databases">
        <title>Acidihalobacter prosperus V6 (DSM14174).</title>
        <authorList>
            <person name="Khaleque H.N."/>
            <person name="Ramsay J.P."/>
            <person name="Murphy R.J.T."/>
            <person name="Kaksonen A.H."/>
            <person name="Boxall N.J."/>
            <person name="Watkin E.L.J."/>
        </authorList>
    </citation>
    <scope>NUCLEOTIDE SEQUENCE [LARGE SCALE GENOMIC DNA]</scope>
    <source>
        <strain evidence="2 3">V6</strain>
    </source>
</reference>
<keyword evidence="3" id="KW-1185">Reference proteome</keyword>
<name>A0A1D8KAX8_9GAMM</name>
<proteinExistence type="predicted"/>
<dbReference type="Proteomes" id="UP000095342">
    <property type="component" value="Chromosome"/>
</dbReference>
<dbReference type="Pfam" id="PF14467">
    <property type="entry name" value="DUF4426"/>
    <property type="match status" value="1"/>
</dbReference>
<dbReference type="EMBL" id="CP017448">
    <property type="protein sequence ID" value="AOV18111.1"/>
    <property type="molecule type" value="Genomic_DNA"/>
</dbReference>
<gene>
    <name evidence="2" type="ORF">BJI67_14500</name>
</gene>
<organism evidence="2 3">
    <name type="scientific">Acidihalobacter aeolianus</name>
    <dbReference type="NCBI Taxonomy" id="2792603"/>
    <lineage>
        <taxon>Bacteria</taxon>
        <taxon>Pseudomonadati</taxon>
        <taxon>Pseudomonadota</taxon>
        <taxon>Gammaproteobacteria</taxon>
        <taxon>Chromatiales</taxon>
        <taxon>Ectothiorhodospiraceae</taxon>
        <taxon>Acidihalobacter</taxon>
    </lineage>
</organism>
<dbReference type="Gene3D" id="2.60.40.3340">
    <property type="entry name" value="Domain of unknown function DUF4426"/>
    <property type="match status" value="1"/>
</dbReference>
<dbReference type="AlphaFoldDB" id="A0A1D8KAX8"/>
<feature type="domain" description="DUF4426" evidence="1">
    <location>
        <begin position="18"/>
        <end position="131"/>
    </location>
</feature>
<evidence type="ECO:0000313" key="2">
    <source>
        <dbReference type="EMBL" id="AOV18111.1"/>
    </source>
</evidence>
<accession>A0A1D8KAX8</accession>
<sequence length="153" mass="16502">MFAIALTGSADADQIVMAGDYLIHLNTINSDFLLAAIAAQVGIQRSPDRGLLELAVQRADAPESAFLPVAATVSAVDGEGRLHRLDVRRSMSSSGTRYLAGFPIVDGELVEFHIHVDLPDGSMQYFRYRQRYHVLCENERALSRGAAVASAAG</sequence>